<evidence type="ECO:0000313" key="1">
    <source>
        <dbReference type="EMBL" id="GJS81706.1"/>
    </source>
</evidence>
<accession>A0ABQ4YXK8</accession>
<keyword evidence="2" id="KW-1185">Reference proteome</keyword>
<comment type="caution">
    <text evidence="1">The sequence shown here is derived from an EMBL/GenBank/DDBJ whole genome shotgun (WGS) entry which is preliminary data.</text>
</comment>
<proteinExistence type="predicted"/>
<dbReference type="EMBL" id="BQNB010010768">
    <property type="protein sequence ID" value="GJS81706.1"/>
    <property type="molecule type" value="Genomic_DNA"/>
</dbReference>
<organism evidence="1 2">
    <name type="scientific">Tanacetum coccineum</name>
    <dbReference type="NCBI Taxonomy" id="301880"/>
    <lineage>
        <taxon>Eukaryota</taxon>
        <taxon>Viridiplantae</taxon>
        <taxon>Streptophyta</taxon>
        <taxon>Embryophyta</taxon>
        <taxon>Tracheophyta</taxon>
        <taxon>Spermatophyta</taxon>
        <taxon>Magnoliopsida</taxon>
        <taxon>eudicotyledons</taxon>
        <taxon>Gunneridae</taxon>
        <taxon>Pentapetalae</taxon>
        <taxon>asterids</taxon>
        <taxon>campanulids</taxon>
        <taxon>Asterales</taxon>
        <taxon>Asteraceae</taxon>
        <taxon>Asteroideae</taxon>
        <taxon>Anthemideae</taxon>
        <taxon>Anthemidinae</taxon>
        <taxon>Tanacetum</taxon>
    </lineage>
</organism>
<dbReference type="Proteomes" id="UP001151760">
    <property type="component" value="Unassembled WGS sequence"/>
</dbReference>
<name>A0ABQ4YXK8_9ASTR</name>
<gene>
    <name evidence="1" type="ORF">Tco_0748247</name>
</gene>
<sequence>MNGSTSSQVQGSAKSSSSASLRLFVLDFQCPLLLVLLSDQRDDGDSLSLHLFMLRDRSPSRDRSLYLDLVP</sequence>
<reference evidence="1" key="2">
    <citation type="submission" date="2022-01" db="EMBL/GenBank/DDBJ databases">
        <authorList>
            <person name="Yamashiro T."/>
            <person name="Shiraishi A."/>
            <person name="Satake H."/>
            <person name="Nakayama K."/>
        </authorList>
    </citation>
    <scope>NUCLEOTIDE SEQUENCE</scope>
</reference>
<reference evidence="1" key="1">
    <citation type="journal article" date="2022" name="Int. J. Mol. Sci.">
        <title>Draft Genome of Tanacetum Coccineum: Genomic Comparison of Closely Related Tanacetum-Family Plants.</title>
        <authorList>
            <person name="Yamashiro T."/>
            <person name="Shiraishi A."/>
            <person name="Nakayama K."/>
            <person name="Satake H."/>
        </authorList>
    </citation>
    <scope>NUCLEOTIDE SEQUENCE</scope>
</reference>
<protein>
    <submittedName>
        <fullName evidence="1">Uncharacterized protein</fullName>
    </submittedName>
</protein>
<evidence type="ECO:0000313" key="2">
    <source>
        <dbReference type="Proteomes" id="UP001151760"/>
    </source>
</evidence>